<dbReference type="InterPro" id="IPR001667">
    <property type="entry name" value="DDH_dom"/>
</dbReference>
<dbReference type="InterPro" id="IPR041122">
    <property type="entry name" value="RecJ_OB"/>
</dbReference>
<dbReference type="InterPro" id="IPR004610">
    <property type="entry name" value="RecJ"/>
</dbReference>
<feature type="domain" description="RecJ OB" evidence="8">
    <location>
        <begin position="456"/>
        <end position="567"/>
    </location>
</feature>
<comment type="caution">
    <text evidence="9">The sequence shown here is derived from an EMBL/GenBank/DDBJ whole genome shotgun (WGS) entry which is preliminary data.</text>
</comment>
<organism evidence="9 10">
    <name type="scientific">Jutongia huaianensis</name>
    <dbReference type="NCBI Taxonomy" id="2763668"/>
    <lineage>
        <taxon>Bacteria</taxon>
        <taxon>Bacillati</taxon>
        <taxon>Bacillota</taxon>
        <taxon>Clostridia</taxon>
        <taxon>Lachnospirales</taxon>
        <taxon>Lachnospiraceae</taxon>
        <taxon>Jutongia</taxon>
    </lineage>
</organism>
<evidence type="ECO:0000259" key="7">
    <source>
        <dbReference type="Pfam" id="PF02272"/>
    </source>
</evidence>
<keyword evidence="10" id="KW-1185">Reference proteome</keyword>
<dbReference type="PANTHER" id="PTHR30255">
    <property type="entry name" value="SINGLE-STRANDED-DNA-SPECIFIC EXONUCLEASE RECJ"/>
    <property type="match status" value="1"/>
</dbReference>
<dbReference type="EMBL" id="JACRSX010000002">
    <property type="protein sequence ID" value="MBC8561455.1"/>
    <property type="molecule type" value="Genomic_DNA"/>
</dbReference>
<evidence type="ECO:0000259" key="6">
    <source>
        <dbReference type="Pfam" id="PF01368"/>
    </source>
</evidence>
<dbReference type="Pfam" id="PF01368">
    <property type="entry name" value="DHH"/>
    <property type="match status" value="1"/>
</dbReference>
<evidence type="ECO:0000313" key="10">
    <source>
        <dbReference type="Proteomes" id="UP000606193"/>
    </source>
</evidence>
<dbReference type="Proteomes" id="UP000606193">
    <property type="component" value="Unassembled WGS sequence"/>
</dbReference>
<accession>A0ABR7MZE6</accession>
<keyword evidence="4" id="KW-0378">Hydrolase</keyword>
<dbReference type="Gene3D" id="3.10.310.30">
    <property type="match status" value="1"/>
</dbReference>
<feature type="domain" description="DHHA1" evidence="7">
    <location>
        <begin position="351"/>
        <end position="443"/>
    </location>
</feature>
<comment type="similarity">
    <text evidence="1">Belongs to the RecJ family.</text>
</comment>
<sequence length="579" mass="65794">MKQWMMKKNPADLKKIAERYHISEILAEVLVKRGLYDWNAIDDYLYPSMDNLHTAHDIYDLDLSLDIIKEKIKRHQKIQVIGDYDVDGVMSTAILVLGLRRLGADVSWRVPHRQRDGYGLRSYMVEQAREKGIDTIITCDNGISAWDAVVRAKELGMTMIVTDHHDVPLDNDTGEERIPPADAVVDPKRKESRYPWREMCGAGLVYRLIAELYAGREDEEFLNELLSMAAVATVCDVVPLQRENRTIVSCGLEFLQHSTNKGLASLIRQLDLNRAVDSGCIGFRIGPCINAAGRLEDASTGVELMLEADQEKADKLAGELIRLNESRKDITARSTELAEKQIEEEGYLSRNVLVVFVEQCPESVAGIVAGRIKEKYYRPTMILTRSGDHLKGSGRSIPGYHMQQELNACGDLLLEYGGHAMAAGFSLEENNLDILRDTLNQRCTLTRKELMEKVMIDREVSLAEIDGNLVRELNYLQPVGEKNEGALFARRGLEILSVKIRGKEGQVGSFMAVDQGRCYNLVDFRIDQCMKREICEKYSEQMWLDLIDGRARDCFMDIIYIPKINERYQELQYTIVDCR</sequence>
<dbReference type="NCBIfam" id="TIGR00644">
    <property type="entry name" value="recJ"/>
    <property type="match status" value="1"/>
</dbReference>
<reference evidence="9 10" key="1">
    <citation type="submission" date="2020-08" db="EMBL/GenBank/DDBJ databases">
        <title>Genome public.</title>
        <authorList>
            <person name="Liu C."/>
            <person name="Sun Q."/>
        </authorList>
    </citation>
    <scope>NUCLEOTIDE SEQUENCE [LARGE SCALE GENOMIC DNA]</scope>
    <source>
        <strain evidence="9 10">NSJ-37</strain>
    </source>
</reference>
<evidence type="ECO:0000256" key="2">
    <source>
        <dbReference type="ARBA" id="ARBA00019841"/>
    </source>
</evidence>
<protein>
    <recommendedName>
        <fullName evidence="2">Single-stranded-DNA-specific exonuclease RecJ</fullName>
    </recommendedName>
</protein>
<evidence type="ECO:0000256" key="1">
    <source>
        <dbReference type="ARBA" id="ARBA00005915"/>
    </source>
</evidence>
<name>A0ABR7MZE6_9FIRM</name>
<dbReference type="SUPFAM" id="SSF64182">
    <property type="entry name" value="DHH phosphoesterases"/>
    <property type="match status" value="1"/>
</dbReference>
<dbReference type="InterPro" id="IPR038763">
    <property type="entry name" value="DHH_sf"/>
</dbReference>
<dbReference type="Pfam" id="PF02272">
    <property type="entry name" value="DHHA1"/>
    <property type="match status" value="1"/>
</dbReference>
<dbReference type="InterPro" id="IPR003156">
    <property type="entry name" value="DHHA1_dom"/>
</dbReference>
<dbReference type="PANTHER" id="PTHR30255:SF2">
    <property type="entry name" value="SINGLE-STRANDED-DNA-SPECIFIC EXONUCLEASE RECJ"/>
    <property type="match status" value="1"/>
</dbReference>
<keyword evidence="5 9" id="KW-0269">Exonuclease</keyword>
<evidence type="ECO:0000259" key="8">
    <source>
        <dbReference type="Pfam" id="PF17768"/>
    </source>
</evidence>
<dbReference type="RefSeq" id="WP_249297127.1">
    <property type="nucleotide sequence ID" value="NZ_JACRSX010000002.1"/>
</dbReference>
<evidence type="ECO:0000256" key="5">
    <source>
        <dbReference type="ARBA" id="ARBA00022839"/>
    </source>
</evidence>
<evidence type="ECO:0000313" key="9">
    <source>
        <dbReference type="EMBL" id="MBC8561455.1"/>
    </source>
</evidence>
<proteinExistence type="inferred from homology"/>
<dbReference type="GO" id="GO:0004527">
    <property type="term" value="F:exonuclease activity"/>
    <property type="evidence" value="ECO:0007669"/>
    <property type="project" value="UniProtKB-KW"/>
</dbReference>
<keyword evidence="3" id="KW-0540">Nuclease</keyword>
<evidence type="ECO:0000256" key="3">
    <source>
        <dbReference type="ARBA" id="ARBA00022722"/>
    </source>
</evidence>
<dbReference type="InterPro" id="IPR051673">
    <property type="entry name" value="SSDNA_exonuclease_RecJ"/>
</dbReference>
<feature type="domain" description="DDH" evidence="6">
    <location>
        <begin position="77"/>
        <end position="233"/>
    </location>
</feature>
<dbReference type="Gene3D" id="3.90.1640.30">
    <property type="match status" value="1"/>
</dbReference>
<dbReference type="Pfam" id="PF17768">
    <property type="entry name" value="RecJ_OB"/>
    <property type="match status" value="1"/>
</dbReference>
<gene>
    <name evidence="9" type="primary">recJ</name>
    <name evidence="9" type="ORF">H8704_02205</name>
</gene>
<evidence type="ECO:0000256" key="4">
    <source>
        <dbReference type="ARBA" id="ARBA00022801"/>
    </source>
</evidence>